<evidence type="ECO:0000313" key="3">
    <source>
        <dbReference type="Proteomes" id="UP000240912"/>
    </source>
</evidence>
<evidence type="ECO:0000313" key="2">
    <source>
        <dbReference type="EMBL" id="PST81912.1"/>
    </source>
</evidence>
<dbReference type="Proteomes" id="UP000240912">
    <property type="component" value="Unassembled WGS sequence"/>
</dbReference>
<dbReference type="PANTHER" id="PTHR36974">
    <property type="entry name" value="MEMBRANE PROTEIN-RELATED"/>
    <property type="match status" value="1"/>
</dbReference>
<dbReference type="OrthoDB" id="673526at2"/>
<keyword evidence="1" id="KW-0812">Transmembrane</keyword>
<evidence type="ECO:0000256" key="1">
    <source>
        <dbReference type="SAM" id="Phobius"/>
    </source>
</evidence>
<protein>
    <recommendedName>
        <fullName evidence="4">DoxX family protein</fullName>
    </recommendedName>
</protein>
<feature type="transmembrane region" description="Helical" evidence="1">
    <location>
        <begin position="5"/>
        <end position="21"/>
    </location>
</feature>
<keyword evidence="1" id="KW-1133">Transmembrane helix</keyword>
<reference evidence="2 3" key="1">
    <citation type="submission" date="2018-03" db="EMBL/GenBank/DDBJ databases">
        <authorList>
            <person name="Keele B.F."/>
        </authorList>
    </citation>
    <scope>NUCLEOTIDE SEQUENCE [LARGE SCALE GENOMIC DNA]</scope>
    <source>
        <strain evidence="2 3">YL28-9</strain>
    </source>
</reference>
<sequence>MKPFYVLIGSFVVIVLISKYADIEQHQIFAGNASMSIMLLFTAMGHFKFKKGMELMIPPRIPFKRQLVSLTGVFEILAAIGLSFEQTRFATALLLIFFFLAVLPANVYTSRRRINYEKGDNSGPGPNYLWFRLPFQFFLIAWVWYFSIHSYSTL</sequence>
<evidence type="ECO:0008006" key="4">
    <source>
        <dbReference type="Google" id="ProtNLM"/>
    </source>
</evidence>
<dbReference type="EMBL" id="PYLS01000007">
    <property type="protein sequence ID" value="PST81912.1"/>
    <property type="molecule type" value="Genomic_DNA"/>
</dbReference>
<keyword evidence="3" id="KW-1185">Reference proteome</keyword>
<gene>
    <name evidence="2" type="ORF">C7T94_17105</name>
</gene>
<name>A0A2T3HHK3_9SPHI</name>
<feature type="transmembrane region" description="Helical" evidence="1">
    <location>
        <begin position="129"/>
        <end position="148"/>
    </location>
</feature>
<keyword evidence="1" id="KW-0472">Membrane</keyword>
<proteinExistence type="predicted"/>
<dbReference type="RefSeq" id="WP_107216939.1">
    <property type="nucleotide sequence ID" value="NZ_KZ686271.1"/>
</dbReference>
<dbReference type="AlphaFoldDB" id="A0A2T3HHK3"/>
<feature type="transmembrane region" description="Helical" evidence="1">
    <location>
        <begin position="90"/>
        <end position="108"/>
    </location>
</feature>
<organism evidence="2 3">
    <name type="scientific">Pedobacter yulinensis</name>
    <dbReference type="NCBI Taxonomy" id="2126353"/>
    <lineage>
        <taxon>Bacteria</taxon>
        <taxon>Pseudomonadati</taxon>
        <taxon>Bacteroidota</taxon>
        <taxon>Sphingobacteriia</taxon>
        <taxon>Sphingobacteriales</taxon>
        <taxon>Sphingobacteriaceae</taxon>
        <taxon>Pedobacter</taxon>
    </lineage>
</organism>
<feature type="transmembrane region" description="Helical" evidence="1">
    <location>
        <begin position="27"/>
        <end position="47"/>
    </location>
</feature>
<dbReference type="PANTHER" id="PTHR36974:SF1">
    <property type="entry name" value="DOXX FAMILY MEMBRANE PROTEIN"/>
    <property type="match status" value="1"/>
</dbReference>
<comment type="caution">
    <text evidence="2">The sequence shown here is derived from an EMBL/GenBank/DDBJ whole genome shotgun (WGS) entry which is preliminary data.</text>
</comment>
<accession>A0A2T3HHK3</accession>